<organism evidence="12 13">
    <name type="scientific">Saccharothrix lopnurensis</name>
    <dbReference type="NCBI Taxonomy" id="1670621"/>
    <lineage>
        <taxon>Bacteria</taxon>
        <taxon>Bacillati</taxon>
        <taxon>Actinomycetota</taxon>
        <taxon>Actinomycetes</taxon>
        <taxon>Pseudonocardiales</taxon>
        <taxon>Pseudonocardiaceae</taxon>
        <taxon>Saccharothrix</taxon>
    </lineage>
</organism>
<keyword evidence="6" id="KW-0378">Hydrolase</keyword>
<feature type="region of interest" description="Disordered" evidence="9">
    <location>
        <begin position="113"/>
        <end position="135"/>
    </location>
</feature>
<sequence>MRTSEQVYHQVRWDPRLDPARFVLGVGQRGAPPERVPLPAFAPGGEVPWHRVLFVEADGELVWDRAAGLDRVGETAAGRVRVPRLLRPPVFTASTPHAWDPVAGWVPVRPRGVGRDRVPRRPGAAPPRPRRPAGSTEVRVLTWNVLWDRYDTDRIDTAGRRPLLSAELATADADVIALQEVEPDLLAVLLAQPWVRDGYAVDVDPTGPDVDRTGLVVLSRLTVREAGRFPLGPHKAVAAVVVETASGPLVVAATHLTSDHTANGAAKRRAQLARVAEALAGVPGDVVLAGDLNDGGRRPATALGMRDAWLEARDDAPPTFDPGANPLAAVSSLTGRAARLDRVLLRGEVRCAGAELRGTTPTAAGLFASDHYGVLARLAPRQAPADVPEAGPTPGTGVPVGSVPTQTAAHITDTTPTPHTDMPTHSAPTQTPTHITDTTPTPRTAVVWLPTAGEDVARVRREHDRRADRWPPHVTVLFVFVPESDFDRAVPLLAGAVAEVPAFPVRVAGVREFRPDAVWLDPAADGAGPWAALHDAVRRRFPACAAREGFTPHLAVGRSRRAAGSIGAWSDRVDRLVVLSRRGDGPMLPRAAVALGTGEVTWFPEPPTPPGPSLDAVAGRVAAALSAALDDVRVVGSRRTGCALPDADLDLVAIAPDPAEVAARVVAALPGATSVRPVVGTRAPGLRLEVDGLGVDVAVADSGADREVVLGAVTDAEAVLAAVGDRVDAFARLAREVKAWARARGLDSAPFGGVPGLGWSVLAARTVAGWRGPDPLTGFFATWAAWDWRDPVALTGTPEPTGAPLAVLTPTAPVRSCTGQVSPGFRDLLTAELYRAWEIVESGGDGLTAPPDAHRAHAAWALVTVPLDLLGPVRGRVLALTAALGAAGSPDVHAWPRPVGRDAGAVRFAIGLGRRPVSAAVLADLVARWTTGWRGVEVVRVGNGEVPTLR</sequence>
<dbReference type="InterPro" id="IPR040459">
    <property type="entry name" value="MJ1316"/>
</dbReference>
<accession>A0ABW1PC18</accession>
<keyword evidence="8" id="KW-0234">DNA repair</keyword>
<dbReference type="InterPro" id="IPR009097">
    <property type="entry name" value="Cyclic_Pdiesterase"/>
</dbReference>
<keyword evidence="13" id="KW-1185">Reference proteome</keyword>
<gene>
    <name evidence="12" type="ORF">ACFP3R_25190</name>
</gene>
<name>A0ABW1PC18_9PSEU</name>
<evidence type="ECO:0000256" key="5">
    <source>
        <dbReference type="ARBA" id="ARBA00022763"/>
    </source>
</evidence>
<dbReference type="SUPFAM" id="SSF56219">
    <property type="entry name" value="DNase I-like"/>
    <property type="match status" value="1"/>
</dbReference>
<protein>
    <submittedName>
        <fullName evidence="12">RNA repair domain-containing protein</fullName>
    </submittedName>
</protein>
<evidence type="ECO:0000256" key="3">
    <source>
        <dbReference type="ARBA" id="ARBA00022722"/>
    </source>
</evidence>
<dbReference type="PANTHER" id="PTHR15822:SF4">
    <property type="entry name" value="TYROSYL-DNA PHOSPHODIESTERASE 2"/>
    <property type="match status" value="1"/>
</dbReference>
<dbReference type="EMBL" id="JBHSQO010000030">
    <property type="protein sequence ID" value="MFC6092583.1"/>
    <property type="molecule type" value="Genomic_DNA"/>
</dbReference>
<comment type="cofactor">
    <cofactor evidence="2">
        <name>Mg(2+)</name>
        <dbReference type="ChEBI" id="CHEBI:18420"/>
    </cofactor>
</comment>
<dbReference type="Gene3D" id="3.90.1140.10">
    <property type="entry name" value="Cyclic phosphodiesterase"/>
    <property type="match status" value="1"/>
</dbReference>
<dbReference type="RefSeq" id="WP_380638927.1">
    <property type="nucleotide sequence ID" value="NZ_JBHSQO010000030.1"/>
</dbReference>
<proteinExistence type="predicted"/>
<evidence type="ECO:0000259" key="10">
    <source>
        <dbReference type="Pfam" id="PF03372"/>
    </source>
</evidence>
<evidence type="ECO:0000313" key="12">
    <source>
        <dbReference type="EMBL" id="MFC6092583.1"/>
    </source>
</evidence>
<feature type="domain" description="MJ1316 RNA cyclic group end recognition" evidence="11">
    <location>
        <begin position="1"/>
        <end position="65"/>
    </location>
</feature>
<keyword evidence="4" id="KW-0479">Metal-binding</keyword>
<keyword evidence="7" id="KW-0460">Magnesium</keyword>
<evidence type="ECO:0000256" key="9">
    <source>
        <dbReference type="SAM" id="MobiDB-lite"/>
    </source>
</evidence>
<feature type="domain" description="Endonuclease/exonuclease/phosphatase" evidence="10">
    <location>
        <begin position="141"/>
        <end position="371"/>
    </location>
</feature>
<reference evidence="13" key="1">
    <citation type="journal article" date="2019" name="Int. J. Syst. Evol. Microbiol.">
        <title>The Global Catalogue of Microorganisms (GCM) 10K type strain sequencing project: providing services to taxonomists for standard genome sequencing and annotation.</title>
        <authorList>
            <consortium name="The Broad Institute Genomics Platform"/>
            <consortium name="The Broad Institute Genome Sequencing Center for Infectious Disease"/>
            <person name="Wu L."/>
            <person name="Ma J."/>
        </authorList>
    </citation>
    <scope>NUCLEOTIDE SEQUENCE [LARGE SCALE GENOMIC DNA]</scope>
    <source>
        <strain evidence="13">CGMCC 4.7246</strain>
    </source>
</reference>
<dbReference type="Proteomes" id="UP001596220">
    <property type="component" value="Unassembled WGS sequence"/>
</dbReference>
<feature type="region of interest" description="Disordered" evidence="9">
    <location>
        <begin position="414"/>
        <end position="441"/>
    </location>
</feature>
<evidence type="ECO:0000259" key="11">
    <source>
        <dbReference type="Pfam" id="PF04457"/>
    </source>
</evidence>
<dbReference type="Pfam" id="PF04457">
    <property type="entry name" value="MJ1316"/>
    <property type="match status" value="1"/>
</dbReference>
<dbReference type="InterPro" id="IPR043519">
    <property type="entry name" value="NT_sf"/>
</dbReference>
<dbReference type="SUPFAM" id="SSF81301">
    <property type="entry name" value="Nucleotidyltransferase"/>
    <property type="match status" value="1"/>
</dbReference>
<dbReference type="Pfam" id="PF13563">
    <property type="entry name" value="2_5_RNA_ligase2"/>
    <property type="match status" value="1"/>
</dbReference>
<evidence type="ECO:0000256" key="6">
    <source>
        <dbReference type="ARBA" id="ARBA00022801"/>
    </source>
</evidence>
<dbReference type="InterPro" id="IPR051547">
    <property type="entry name" value="TDP2-like"/>
</dbReference>
<evidence type="ECO:0000256" key="7">
    <source>
        <dbReference type="ARBA" id="ARBA00022842"/>
    </source>
</evidence>
<evidence type="ECO:0000256" key="8">
    <source>
        <dbReference type="ARBA" id="ARBA00023204"/>
    </source>
</evidence>
<dbReference type="SUPFAM" id="SSF55144">
    <property type="entry name" value="LigT-like"/>
    <property type="match status" value="1"/>
</dbReference>
<dbReference type="SUPFAM" id="SSF81631">
    <property type="entry name" value="PAP/OAS1 substrate-binding domain"/>
    <property type="match status" value="1"/>
</dbReference>
<keyword evidence="3" id="KW-0540">Nuclease</keyword>
<dbReference type="InterPro" id="IPR005135">
    <property type="entry name" value="Endo/exonuclease/phosphatase"/>
</dbReference>
<dbReference type="Gene3D" id="3.60.10.10">
    <property type="entry name" value="Endonuclease/exonuclease/phosphatase"/>
    <property type="match status" value="1"/>
</dbReference>
<dbReference type="Gene3D" id="1.10.1410.10">
    <property type="match status" value="1"/>
</dbReference>
<evidence type="ECO:0000256" key="2">
    <source>
        <dbReference type="ARBA" id="ARBA00001946"/>
    </source>
</evidence>
<evidence type="ECO:0000256" key="1">
    <source>
        <dbReference type="ARBA" id="ARBA00001936"/>
    </source>
</evidence>
<evidence type="ECO:0000313" key="13">
    <source>
        <dbReference type="Proteomes" id="UP001596220"/>
    </source>
</evidence>
<dbReference type="PANTHER" id="PTHR15822">
    <property type="entry name" value="TRAF AND TNF RECEPTOR-ASSOCIATED PROTEIN"/>
    <property type="match status" value="1"/>
</dbReference>
<comment type="cofactor">
    <cofactor evidence="1">
        <name>Mn(2+)</name>
        <dbReference type="ChEBI" id="CHEBI:29035"/>
    </cofactor>
</comment>
<dbReference type="InterPro" id="IPR036691">
    <property type="entry name" value="Endo/exonu/phosph_ase_sf"/>
</dbReference>
<dbReference type="Gene3D" id="3.30.460.10">
    <property type="entry name" value="Beta Polymerase, domain 2"/>
    <property type="match status" value="1"/>
</dbReference>
<dbReference type="Pfam" id="PF03372">
    <property type="entry name" value="Exo_endo_phos"/>
    <property type="match status" value="1"/>
</dbReference>
<dbReference type="CDD" id="cd09080">
    <property type="entry name" value="TDP2"/>
    <property type="match status" value="1"/>
</dbReference>
<evidence type="ECO:0000256" key="4">
    <source>
        <dbReference type="ARBA" id="ARBA00022723"/>
    </source>
</evidence>
<comment type="caution">
    <text evidence="12">The sequence shown here is derived from an EMBL/GenBank/DDBJ whole genome shotgun (WGS) entry which is preliminary data.</text>
</comment>
<keyword evidence="5" id="KW-0227">DNA damage</keyword>